<feature type="transmembrane region" description="Helical" evidence="1">
    <location>
        <begin position="37"/>
        <end position="58"/>
    </location>
</feature>
<reference evidence="2 3" key="1">
    <citation type="submission" date="2024-02" db="EMBL/GenBank/DDBJ databases">
        <title>Genome sequence of Aquincola sp. MAHUQ-54.</title>
        <authorList>
            <person name="Huq M.A."/>
        </authorList>
    </citation>
    <scope>NUCLEOTIDE SEQUENCE [LARGE SCALE GENOMIC DNA]</scope>
    <source>
        <strain evidence="2 3">MAHUQ-54</strain>
    </source>
</reference>
<name>A0AAW9QE37_9BURK</name>
<accession>A0AAW9QE37</accession>
<dbReference type="Proteomes" id="UP001336250">
    <property type="component" value="Unassembled WGS sequence"/>
</dbReference>
<dbReference type="EMBL" id="JAZIBG010000028">
    <property type="protein sequence ID" value="MEF7614648.1"/>
    <property type="molecule type" value="Genomic_DNA"/>
</dbReference>
<evidence type="ECO:0000313" key="2">
    <source>
        <dbReference type="EMBL" id="MEF7614648.1"/>
    </source>
</evidence>
<dbReference type="AlphaFoldDB" id="A0AAW9QE37"/>
<keyword evidence="1" id="KW-0812">Transmembrane</keyword>
<dbReference type="PROSITE" id="PS51257">
    <property type="entry name" value="PROKAR_LIPOPROTEIN"/>
    <property type="match status" value="1"/>
</dbReference>
<keyword evidence="1" id="KW-1133">Transmembrane helix</keyword>
<evidence type="ECO:0000256" key="1">
    <source>
        <dbReference type="SAM" id="Phobius"/>
    </source>
</evidence>
<sequence>MRPAMPAAQVLQLLLVAACIAPFVAQALSGRRRAWPWWIGVLLAAAVAAQGDPLALALQRVDGRLLGGWCG</sequence>
<gene>
    <name evidence="2" type="ORF">V4F39_12070</name>
</gene>
<protein>
    <submittedName>
        <fullName evidence="2">Uncharacterized protein</fullName>
    </submittedName>
</protein>
<evidence type="ECO:0000313" key="3">
    <source>
        <dbReference type="Proteomes" id="UP001336250"/>
    </source>
</evidence>
<proteinExistence type="predicted"/>
<comment type="caution">
    <text evidence="2">The sequence shown here is derived from an EMBL/GenBank/DDBJ whole genome shotgun (WGS) entry which is preliminary data.</text>
</comment>
<keyword evidence="1" id="KW-0472">Membrane</keyword>
<organism evidence="2 3">
    <name type="scientific">Aquincola agrisoli</name>
    <dbReference type="NCBI Taxonomy" id="3119538"/>
    <lineage>
        <taxon>Bacteria</taxon>
        <taxon>Pseudomonadati</taxon>
        <taxon>Pseudomonadota</taxon>
        <taxon>Betaproteobacteria</taxon>
        <taxon>Burkholderiales</taxon>
        <taxon>Sphaerotilaceae</taxon>
        <taxon>Aquincola</taxon>
    </lineage>
</organism>
<keyword evidence="3" id="KW-1185">Reference proteome</keyword>